<dbReference type="RefSeq" id="WP_003649209.1">
    <property type="nucleotide sequence ID" value="NZ_CP040500.1"/>
</dbReference>
<name>A0AA87DEH1_9LACO</name>
<dbReference type="AlphaFoldDB" id="A0AA87DEH1"/>
<dbReference type="EMBL" id="ACGO02000001">
    <property type="protein sequence ID" value="EFJ70591.1"/>
    <property type="molecule type" value="Genomic_DNA"/>
</dbReference>
<evidence type="ECO:0000313" key="2">
    <source>
        <dbReference type="EMBL" id="EFJ70591.1"/>
    </source>
</evidence>
<proteinExistence type="predicted"/>
<sequence>MNDKQLIFYSILSGILISILASLGDLAVGSQLTFCIILGNILWGIIFAYLVFEFIKRMKNKKLKV</sequence>
<protein>
    <submittedName>
        <fullName evidence="2">Uncharacterized protein</fullName>
    </submittedName>
</protein>
<comment type="caution">
    <text evidence="2">The sequence shown here is derived from an EMBL/GenBank/DDBJ whole genome shotgun (WGS) entry which is preliminary data.</text>
</comment>
<organism evidence="2 3">
    <name type="scientific">Lactobacillus paragasseri JV-V03</name>
    <dbReference type="NCBI Taxonomy" id="525326"/>
    <lineage>
        <taxon>Bacteria</taxon>
        <taxon>Bacillati</taxon>
        <taxon>Bacillota</taxon>
        <taxon>Bacilli</taxon>
        <taxon>Lactobacillales</taxon>
        <taxon>Lactobacillaceae</taxon>
        <taxon>Lactobacillus</taxon>
    </lineage>
</organism>
<accession>A0AA87DEH1</accession>
<feature type="transmembrane region" description="Helical" evidence="1">
    <location>
        <begin position="30"/>
        <end position="52"/>
    </location>
</feature>
<reference evidence="2 3" key="1">
    <citation type="submission" date="2010-06" db="EMBL/GenBank/DDBJ databases">
        <authorList>
            <person name="Muzny D."/>
            <person name="Qin X."/>
            <person name="Buhay C."/>
            <person name="Dugan-Rocha S."/>
            <person name="Ding Y."/>
            <person name="Chen G."/>
            <person name="Hawes A."/>
            <person name="Holder M."/>
            <person name="Jhangiani S."/>
            <person name="Johnson A."/>
            <person name="Khan Z."/>
            <person name="Li Z."/>
            <person name="Liu W."/>
            <person name="Liu X."/>
            <person name="Perez L."/>
            <person name="Shen H."/>
            <person name="Wang Q."/>
            <person name="Watt J."/>
            <person name="Xi L."/>
            <person name="Xin Y."/>
            <person name="Zhou J."/>
            <person name="Deng J."/>
            <person name="Jiang H."/>
            <person name="Liu Y."/>
            <person name="Qu J."/>
            <person name="Song X.-Z."/>
            <person name="Zhang L."/>
            <person name="Villasana D."/>
            <person name="Johnson A."/>
            <person name="Liu J."/>
            <person name="Liyanage D."/>
            <person name="Lorensuhewa L."/>
            <person name="Robinson T."/>
            <person name="Song A."/>
            <person name="Song B.-B."/>
            <person name="Dinh H."/>
            <person name="Thornton R."/>
            <person name="Coyle M."/>
            <person name="Francisco L."/>
            <person name="Jackson L."/>
            <person name="Javaid M."/>
            <person name="Korchina V."/>
            <person name="Kovar C."/>
            <person name="Mata R."/>
            <person name="Mathew T."/>
            <person name="Ngo R."/>
            <person name="Nguyen L."/>
            <person name="Nguyen N."/>
            <person name="Okwuonu G."/>
            <person name="Ongeri F."/>
            <person name="Pham C."/>
            <person name="Simmons D."/>
            <person name="Wilczek-Boney K."/>
            <person name="Hale W."/>
            <person name="Jakkamsetti A."/>
            <person name="Pham P."/>
            <person name="Ruth R."/>
            <person name="San Lucas F."/>
            <person name="Warren J."/>
            <person name="Zhang J."/>
            <person name="Zhao Z."/>
            <person name="Zhou C."/>
            <person name="Zhu D."/>
            <person name="Lee S."/>
            <person name="Bess C."/>
            <person name="Blankenburg K."/>
            <person name="Forbes L."/>
            <person name="Fu Q."/>
            <person name="Gubbala S."/>
            <person name="Hirani K."/>
            <person name="Jayaseelan J.C."/>
            <person name="Lara F."/>
            <person name="Munidasa M."/>
            <person name="Palculict T."/>
            <person name="Patil S."/>
            <person name="Pu L.-L."/>
            <person name="Saada N."/>
            <person name="Tang L."/>
            <person name="Weissenberger G."/>
            <person name="Zhu Y."/>
            <person name="Hemphill L."/>
            <person name="Shang Y."/>
            <person name="Youmans B."/>
            <person name="Ayvaz T."/>
            <person name="Ross M."/>
            <person name="Santibanez J."/>
            <person name="Aqrawi P."/>
            <person name="Gross S."/>
            <person name="Joshi V."/>
            <person name="Fowler G."/>
            <person name="Nazareth L."/>
            <person name="Reid J."/>
            <person name="Worley K."/>
            <person name="Petrosino J."/>
            <person name="Highlander S."/>
            <person name="Gibbs R."/>
        </authorList>
    </citation>
    <scope>NUCLEOTIDE SEQUENCE [LARGE SCALE GENOMIC DNA]</scope>
    <source>
        <strain evidence="2 3">JV-V03</strain>
    </source>
</reference>
<keyword evidence="1" id="KW-0812">Transmembrane</keyword>
<keyword evidence="1" id="KW-0472">Membrane</keyword>
<keyword evidence="1" id="KW-1133">Transmembrane helix</keyword>
<gene>
    <name evidence="2" type="ORF">HMPREF0514_11035</name>
</gene>
<feature type="transmembrane region" description="Helical" evidence="1">
    <location>
        <begin position="7"/>
        <end position="24"/>
    </location>
</feature>
<evidence type="ECO:0000256" key="1">
    <source>
        <dbReference type="SAM" id="Phobius"/>
    </source>
</evidence>
<evidence type="ECO:0000313" key="3">
    <source>
        <dbReference type="Proteomes" id="UP000003672"/>
    </source>
</evidence>
<dbReference type="Proteomes" id="UP000003672">
    <property type="component" value="Unassembled WGS sequence"/>
</dbReference>